<dbReference type="EMBL" id="LNRQ01000006">
    <property type="protein sequence ID" value="KZM91754.1"/>
    <property type="molecule type" value="Genomic_DNA"/>
</dbReference>
<protein>
    <recommendedName>
        <fullName evidence="3">SAP30-binding protein</fullName>
    </recommendedName>
</protein>
<accession>A0A164WGL0</accession>
<feature type="region of interest" description="Disordered" evidence="1">
    <location>
        <begin position="103"/>
        <end position="153"/>
    </location>
</feature>
<evidence type="ECO:0000313" key="2">
    <source>
        <dbReference type="EMBL" id="KZM91754.1"/>
    </source>
</evidence>
<organism evidence="2">
    <name type="scientific">Daucus carota subsp. sativus</name>
    <name type="common">Carrot</name>
    <dbReference type="NCBI Taxonomy" id="79200"/>
    <lineage>
        <taxon>Eukaryota</taxon>
        <taxon>Viridiplantae</taxon>
        <taxon>Streptophyta</taxon>
        <taxon>Embryophyta</taxon>
        <taxon>Tracheophyta</taxon>
        <taxon>Spermatophyta</taxon>
        <taxon>Magnoliopsida</taxon>
        <taxon>eudicotyledons</taxon>
        <taxon>Gunneridae</taxon>
        <taxon>Pentapetalae</taxon>
        <taxon>asterids</taxon>
        <taxon>campanulids</taxon>
        <taxon>Apiales</taxon>
        <taxon>Apiaceae</taxon>
        <taxon>Apioideae</taxon>
        <taxon>Scandiceae</taxon>
        <taxon>Daucinae</taxon>
        <taxon>Daucus</taxon>
        <taxon>Daucus sect. Daucus</taxon>
    </lineage>
</organism>
<dbReference type="PANTHER" id="PTHR13464">
    <property type="entry name" value="TRANSCRIPTIONAL REGULATOR PROTEIN HCNGP"/>
    <property type="match status" value="1"/>
</dbReference>
<name>A0A164WGL0_DAUCS</name>
<feature type="region of interest" description="Disordered" evidence="1">
    <location>
        <begin position="428"/>
        <end position="449"/>
    </location>
</feature>
<dbReference type="Pfam" id="PF07818">
    <property type="entry name" value="HCNGP"/>
    <property type="match status" value="1"/>
</dbReference>
<feature type="compositionally biased region" description="Basic and acidic residues" evidence="1">
    <location>
        <begin position="103"/>
        <end position="118"/>
    </location>
</feature>
<feature type="region of interest" description="Disordered" evidence="1">
    <location>
        <begin position="380"/>
        <end position="405"/>
    </location>
</feature>
<dbReference type="STRING" id="79200.A0A164WGL0"/>
<feature type="compositionally biased region" description="Basic and acidic residues" evidence="1">
    <location>
        <begin position="380"/>
        <end position="400"/>
    </location>
</feature>
<dbReference type="GO" id="GO:0005634">
    <property type="term" value="C:nucleus"/>
    <property type="evidence" value="ECO:0007669"/>
    <property type="project" value="TreeGrafter"/>
</dbReference>
<feature type="compositionally biased region" description="Basic and acidic residues" evidence="1">
    <location>
        <begin position="431"/>
        <end position="449"/>
    </location>
</feature>
<gene>
    <name evidence="2" type="ORF">DCAR_020881</name>
</gene>
<feature type="region of interest" description="Disordered" evidence="1">
    <location>
        <begin position="1"/>
        <end position="87"/>
    </location>
</feature>
<feature type="compositionally biased region" description="Polar residues" evidence="1">
    <location>
        <begin position="184"/>
        <end position="195"/>
    </location>
</feature>
<dbReference type="Gramene" id="KZM91754">
    <property type="protein sequence ID" value="KZM91754"/>
    <property type="gene ID" value="DCAR_020881"/>
</dbReference>
<dbReference type="PANTHER" id="PTHR13464:SF0">
    <property type="entry name" value="SAP30-BINDING PROTEIN"/>
    <property type="match status" value="1"/>
</dbReference>
<dbReference type="OMA" id="AGMFMES"/>
<dbReference type="AlphaFoldDB" id="A0A164WGL0"/>
<feature type="region of interest" description="Disordered" evidence="1">
    <location>
        <begin position="182"/>
        <end position="203"/>
    </location>
</feature>
<evidence type="ECO:0008006" key="3">
    <source>
        <dbReference type="Google" id="ProtNLM"/>
    </source>
</evidence>
<comment type="caution">
    <text evidence="2">The sequence shown here is derived from an EMBL/GenBank/DDBJ whole genome shotgun (WGS) entry which is preliminary data.</text>
</comment>
<dbReference type="InterPro" id="IPR012479">
    <property type="entry name" value="SAP30BP"/>
</dbReference>
<reference evidence="2" key="1">
    <citation type="journal article" date="2016" name="Nat. Genet.">
        <title>A high-quality carrot genome assembly provides new insights into carotenoid accumulation and asterid genome evolution.</title>
        <authorList>
            <person name="Iorizzo M."/>
            <person name="Ellison S."/>
            <person name="Senalik D."/>
            <person name="Zeng P."/>
            <person name="Satapoomin P."/>
            <person name="Huang J."/>
            <person name="Bowman M."/>
            <person name="Iovene M."/>
            <person name="Sanseverino W."/>
            <person name="Cavagnaro P."/>
            <person name="Yildiz M."/>
            <person name="Macko-Podgorni A."/>
            <person name="Moranska E."/>
            <person name="Grzebelus E."/>
            <person name="Grzebelus D."/>
            <person name="Ashrafi H."/>
            <person name="Zheng Z."/>
            <person name="Cheng S."/>
            <person name="Spooner D."/>
            <person name="Van Deynze A."/>
            <person name="Simon P."/>
        </authorList>
    </citation>
    <scope>NUCLEOTIDE SEQUENCE [LARGE SCALE GENOMIC DNA]</scope>
    <source>
        <tissue evidence="2">Leaf</tissue>
    </source>
</reference>
<sequence length="449" mass="49162">MTKGKSEGIELLSMYADDDEDDVDEPHHQPHLNDAVSPLQNDAQTVKDRGFNHESSIGSENVGAREGAPPNLSENLTPVGETTTPRGVEVEVSRKERLTIVDYGHDEAALSPEAEKGESMYADTDDIEEQPPPDVNNAVSQPTNPQTEEGEMEGTGRVMFGADLHMSNGEYSEQVTLGTVRGLTPSTHATPQSSGQHDDSQPEAMDYTATALVDVPENVEVGPKEPEDAALDAFLPPLPKSKCSDELQEKIVKFLTLRKTTGRSYNAEVRNRKEYRNPDFLLHAVTYQDIDQIGTCFSKDVFDPHGYDKSDFYDEIEADMKREMERKEQEKKKSQKIEYISGGTQGGTLPTPKVNLPVPGVSSGSGGGLLSVPAAVDSVVREGRPNKKSKWDKVDGDRRNPLPTGGADFLSATLLSAANAGTGYSAFAQQRRREAEVRKSSDRKLERRT</sequence>
<feature type="compositionally biased region" description="Polar residues" evidence="1">
    <location>
        <begin position="137"/>
        <end position="147"/>
    </location>
</feature>
<evidence type="ECO:0000256" key="1">
    <source>
        <dbReference type="SAM" id="MobiDB-lite"/>
    </source>
</evidence>
<proteinExistence type="predicted"/>
<dbReference type="GO" id="GO:0006355">
    <property type="term" value="P:regulation of DNA-templated transcription"/>
    <property type="evidence" value="ECO:0007669"/>
    <property type="project" value="InterPro"/>
</dbReference>
<feature type="compositionally biased region" description="Polar residues" evidence="1">
    <location>
        <begin position="72"/>
        <end position="85"/>
    </location>
</feature>